<dbReference type="AlphaFoldDB" id="M3FZ75"/>
<accession>M3FZ75</accession>
<evidence type="ECO:0000313" key="1">
    <source>
        <dbReference type="EMBL" id="EMF57579.1"/>
    </source>
</evidence>
<sequence length="50" mass="5088">MIADQTQVLGPRSYGGPGGRLGAVTLPLPPPGVPSLRLGACMEIEIAVQC</sequence>
<organism evidence="1 2">
    <name type="scientific">Streptomyces bottropensis ATCC 25435</name>
    <dbReference type="NCBI Taxonomy" id="1054862"/>
    <lineage>
        <taxon>Bacteria</taxon>
        <taxon>Bacillati</taxon>
        <taxon>Actinomycetota</taxon>
        <taxon>Actinomycetes</taxon>
        <taxon>Kitasatosporales</taxon>
        <taxon>Streptomycetaceae</taxon>
        <taxon>Streptomyces</taxon>
    </lineage>
</organism>
<proteinExistence type="predicted"/>
<evidence type="ECO:0000313" key="2">
    <source>
        <dbReference type="Proteomes" id="UP000030760"/>
    </source>
</evidence>
<reference evidence="2" key="1">
    <citation type="journal article" date="2013" name="Genome Announc.">
        <title>Draft Genome Sequence of Streptomyces bottropensis ATCC 25435, a Bottromycin-Producing Actinomycete.</title>
        <authorList>
            <person name="Zhang H."/>
            <person name="Zhou W."/>
            <person name="Zhuang Y."/>
            <person name="Liang X."/>
            <person name="Liu T."/>
        </authorList>
    </citation>
    <scope>NUCLEOTIDE SEQUENCE [LARGE SCALE GENOMIC DNA]</scope>
    <source>
        <strain evidence="2">ATCC 25435</strain>
    </source>
</reference>
<gene>
    <name evidence="1" type="ORF">SBD_0251</name>
</gene>
<dbReference type="Proteomes" id="UP000030760">
    <property type="component" value="Unassembled WGS sequence"/>
</dbReference>
<protein>
    <submittedName>
        <fullName evidence="1">Uncharacterized protein</fullName>
    </submittedName>
</protein>
<dbReference type="EMBL" id="KB405056">
    <property type="protein sequence ID" value="EMF57579.1"/>
    <property type="molecule type" value="Genomic_DNA"/>
</dbReference>
<name>M3FZ75_9ACTN</name>